<dbReference type="AlphaFoldDB" id="A0A2P2R5C7"/>
<name>A0A2P2R5C7_RHIMU</name>
<organism evidence="1">
    <name type="scientific">Rhizophora mucronata</name>
    <name type="common">Asiatic mangrove</name>
    <dbReference type="NCBI Taxonomy" id="61149"/>
    <lineage>
        <taxon>Eukaryota</taxon>
        <taxon>Viridiplantae</taxon>
        <taxon>Streptophyta</taxon>
        <taxon>Embryophyta</taxon>
        <taxon>Tracheophyta</taxon>
        <taxon>Spermatophyta</taxon>
        <taxon>Magnoliopsida</taxon>
        <taxon>eudicotyledons</taxon>
        <taxon>Gunneridae</taxon>
        <taxon>Pentapetalae</taxon>
        <taxon>rosids</taxon>
        <taxon>fabids</taxon>
        <taxon>Malpighiales</taxon>
        <taxon>Rhizophoraceae</taxon>
        <taxon>Rhizophora</taxon>
    </lineage>
</organism>
<reference evidence="1" key="1">
    <citation type="submission" date="2018-02" db="EMBL/GenBank/DDBJ databases">
        <title>Rhizophora mucronata_Transcriptome.</title>
        <authorList>
            <person name="Meera S.P."/>
            <person name="Sreeshan A."/>
            <person name="Augustine A."/>
        </authorList>
    </citation>
    <scope>NUCLEOTIDE SEQUENCE</scope>
    <source>
        <tissue evidence="1">Leaf</tissue>
    </source>
</reference>
<evidence type="ECO:0000313" key="1">
    <source>
        <dbReference type="EMBL" id="MBX74377.1"/>
    </source>
</evidence>
<dbReference type="EMBL" id="GGEC01093893">
    <property type="protein sequence ID" value="MBX74377.1"/>
    <property type="molecule type" value="Transcribed_RNA"/>
</dbReference>
<sequence>MTAHTCTSKLIMPYSSVITFHFDIHLIASGSQGGACGDISKESPRFRAKPSLLA</sequence>
<accession>A0A2P2R5C7</accession>
<protein>
    <submittedName>
        <fullName evidence="1">Uncharacterized protein</fullName>
    </submittedName>
</protein>
<proteinExistence type="predicted"/>